<dbReference type="PROSITE" id="PS50893">
    <property type="entry name" value="ABC_TRANSPORTER_2"/>
    <property type="match status" value="2"/>
</dbReference>
<keyword evidence="11" id="KW-1185">Reference proteome</keyword>
<feature type="domain" description="ABC transporter" evidence="7">
    <location>
        <begin position="24"/>
        <end position="261"/>
    </location>
</feature>
<dbReference type="OrthoDB" id="9805029at2"/>
<evidence type="ECO:0000259" key="7">
    <source>
        <dbReference type="PROSITE" id="PS50893"/>
    </source>
</evidence>
<dbReference type="GO" id="GO:0016887">
    <property type="term" value="F:ATP hydrolysis activity"/>
    <property type="evidence" value="ECO:0007669"/>
    <property type="project" value="InterPro"/>
</dbReference>
<dbReference type="InterPro" id="IPR027417">
    <property type="entry name" value="P-loop_NTPase"/>
</dbReference>
<reference evidence="9 11" key="2">
    <citation type="submission" date="2019-03" db="EMBL/GenBank/DDBJ databases">
        <title>Genomic Encyclopedia of Type Strains, Phase IV (KMG-IV): sequencing the most valuable type-strain genomes for metagenomic binning, comparative biology and taxonomic classification.</title>
        <authorList>
            <person name="Goeker M."/>
        </authorList>
    </citation>
    <scope>NUCLEOTIDE SEQUENCE [LARGE SCALE GENOMIC DNA]</scope>
    <source>
        <strain evidence="9 11">DSM 11603</strain>
    </source>
</reference>
<evidence type="ECO:0000256" key="2">
    <source>
        <dbReference type="ARBA" id="ARBA00022448"/>
    </source>
</evidence>
<evidence type="ECO:0000256" key="4">
    <source>
        <dbReference type="ARBA" id="ARBA00022737"/>
    </source>
</evidence>
<dbReference type="AlphaFoldDB" id="A0A011TDM7"/>
<keyword evidence="4" id="KW-0677">Repeat</keyword>
<comment type="caution">
    <text evidence="8">The sequence shown here is derived from an EMBL/GenBank/DDBJ whole genome shotgun (WGS) entry which is preliminary data.</text>
</comment>
<feature type="domain" description="ABC transporter" evidence="7">
    <location>
        <begin position="271"/>
        <end position="512"/>
    </location>
</feature>
<dbReference type="PATRIC" id="fig|69279.3.peg.4316"/>
<dbReference type="Pfam" id="PF00005">
    <property type="entry name" value="ABC_tran"/>
    <property type="match status" value="2"/>
</dbReference>
<evidence type="ECO:0000313" key="10">
    <source>
        <dbReference type="Proteomes" id="UP000019849"/>
    </source>
</evidence>
<evidence type="ECO:0000313" key="8">
    <source>
        <dbReference type="EMBL" id="EXL01992.1"/>
    </source>
</evidence>
<dbReference type="PANTHER" id="PTHR43790:SF9">
    <property type="entry name" value="GALACTOFURANOSE TRANSPORTER ATP-BINDING PROTEIN YTFR"/>
    <property type="match status" value="1"/>
</dbReference>
<dbReference type="PROSITE" id="PS00211">
    <property type="entry name" value="ABC_TRANSPORTER_1"/>
    <property type="match status" value="1"/>
</dbReference>
<dbReference type="Proteomes" id="UP000294958">
    <property type="component" value="Unassembled WGS sequence"/>
</dbReference>
<dbReference type="PANTHER" id="PTHR43790">
    <property type="entry name" value="CARBOHYDRATE TRANSPORT ATP-BINDING PROTEIN MG119-RELATED"/>
    <property type="match status" value="1"/>
</dbReference>
<protein>
    <submittedName>
        <fullName evidence="8">D-ribose transporter ATP-binding protein</fullName>
    </submittedName>
    <submittedName>
        <fullName evidence="9">Ribose transport system ATP-binding protein/rhamnose transport system ATP-binding protein</fullName>
    </submittedName>
</protein>
<dbReference type="GO" id="GO:0005524">
    <property type="term" value="F:ATP binding"/>
    <property type="evidence" value="ECO:0007669"/>
    <property type="project" value="UniProtKB-KW"/>
</dbReference>
<keyword evidence="6 8" id="KW-0067">ATP-binding</keyword>
<accession>A0A011TDM7</accession>
<proteinExistence type="inferred from homology"/>
<dbReference type="InterPro" id="IPR003439">
    <property type="entry name" value="ABC_transporter-like_ATP-bd"/>
</dbReference>
<evidence type="ECO:0000256" key="5">
    <source>
        <dbReference type="ARBA" id="ARBA00022741"/>
    </source>
</evidence>
<dbReference type="Proteomes" id="UP000019849">
    <property type="component" value="Unassembled WGS sequence"/>
</dbReference>
<dbReference type="Gene3D" id="3.40.50.300">
    <property type="entry name" value="P-loop containing nucleotide triphosphate hydrolases"/>
    <property type="match status" value="2"/>
</dbReference>
<dbReference type="RefSeq" id="WP_051611528.1">
    <property type="nucleotide sequence ID" value="NZ_KK073907.1"/>
</dbReference>
<evidence type="ECO:0000256" key="6">
    <source>
        <dbReference type="ARBA" id="ARBA00022840"/>
    </source>
</evidence>
<dbReference type="CDD" id="cd03216">
    <property type="entry name" value="ABC_Carb_Monos_I"/>
    <property type="match status" value="1"/>
</dbReference>
<keyword evidence="3" id="KW-0762">Sugar transport</keyword>
<gene>
    <name evidence="8" type="ORF">BG36_16275</name>
    <name evidence="9" type="ORF">DES43_110126</name>
</gene>
<dbReference type="SUPFAM" id="SSF52540">
    <property type="entry name" value="P-loop containing nucleoside triphosphate hydrolases"/>
    <property type="match status" value="2"/>
</dbReference>
<dbReference type="eggNOG" id="COG1129">
    <property type="taxonomic scope" value="Bacteria"/>
</dbReference>
<evidence type="ECO:0000313" key="9">
    <source>
        <dbReference type="EMBL" id="TDR35318.1"/>
    </source>
</evidence>
<sequence>MTADAATLAKPAPEPRGSFGKVLLKAEGLQKRYGAIHAVRGVGITVRAGEALALCGENGAGKSTIFKILAGEVAPDAGRITLEDVPFHPDSAAAAVKAGVSMVYQEFNILPNASVAENVYLGRMERFCRAGIIKWPELYAAAAELLGRLGIRVNPRAEMRSLSPSAQKMVELARALSTRPRVLLLDEITASLDHDDAEILHRLMDELRAEGAGILYVSHRLQEIFNNCTTVEVMKDGAHVTTLPVGELDEDRLSALMVGREIGAWQRGDRDETAPVMLELVNLSGRGFDDVSFKVRQGEVVTLAGLAGSGADEILETVFGVQPVKSGEIQLGSAPYRGRSIVDAMNAGIAMVPKERAVEGLIDPADIRFNVGLSVLKRNGWGPFVNGGAEARAARDGMELFRIKARSAATAVRALSGGNKQKVLLAKWFVTDPKLMLLNNPTRGVDVGVKFEIYELLQKLRGERNLAVLMASEDMAEVIRLSDVVVTIRHGQVSGVFEGEAITETNLINAML</sequence>
<dbReference type="InterPro" id="IPR017871">
    <property type="entry name" value="ABC_transporter-like_CS"/>
</dbReference>
<reference evidence="8 10" key="1">
    <citation type="submission" date="2014-02" db="EMBL/GenBank/DDBJ databases">
        <title>Aquamicrobium defluvii Genome sequencing.</title>
        <authorList>
            <person name="Wang X."/>
        </authorList>
    </citation>
    <scope>NUCLEOTIDE SEQUENCE [LARGE SCALE GENOMIC DNA]</scope>
    <source>
        <strain evidence="8 10">W13Z1</strain>
    </source>
</reference>
<dbReference type="InterPro" id="IPR003593">
    <property type="entry name" value="AAA+_ATPase"/>
</dbReference>
<organism evidence="8 10">
    <name type="scientific">Aquamicrobium defluvii</name>
    <dbReference type="NCBI Taxonomy" id="69279"/>
    <lineage>
        <taxon>Bacteria</taxon>
        <taxon>Pseudomonadati</taxon>
        <taxon>Pseudomonadota</taxon>
        <taxon>Alphaproteobacteria</taxon>
        <taxon>Hyphomicrobiales</taxon>
        <taxon>Phyllobacteriaceae</taxon>
        <taxon>Aquamicrobium</taxon>
    </lineage>
</organism>
<comment type="similarity">
    <text evidence="1">Belongs to the ABC transporter superfamily.</text>
</comment>
<name>A0A011TDM7_9HYPH</name>
<evidence type="ECO:0000313" key="11">
    <source>
        <dbReference type="Proteomes" id="UP000294958"/>
    </source>
</evidence>
<dbReference type="SMART" id="SM00382">
    <property type="entry name" value="AAA"/>
    <property type="match status" value="2"/>
</dbReference>
<dbReference type="EMBL" id="SNZF01000010">
    <property type="protein sequence ID" value="TDR35318.1"/>
    <property type="molecule type" value="Genomic_DNA"/>
</dbReference>
<keyword evidence="2" id="KW-0813">Transport</keyword>
<evidence type="ECO:0000256" key="1">
    <source>
        <dbReference type="ARBA" id="ARBA00005417"/>
    </source>
</evidence>
<dbReference type="HOGENOM" id="CLU_000604_92_3_5"/>
<dbReference type="EMBL" id="JENY01000035">
    <property type="protein sequence ID" value="EXL01992.1"/>
    <property type="molecule type" value="Genomic_DNA"/>
</dbReference>
<dbReference type="InterPro" id="IPR050107">
    <property type="entry name" value="ABC_carbohydrate_import_ATPase"/>
</dbReference>
<evidence type="ECO:0000256" key="3">
    <source>
        <dbReference type="ARBA" id="ARBA00022597"/>
    </source>
</evidence>
<dbReference type="CDD" id="cd03215">
    <property type="entry name" value="ABC_Carb_Monos_II"/>
    <property type="match status" value="1"/>
</dbReference>
<dbReference type="STRING" id="69279.BG36_16275"/>
<keyword evidence="5" id="KW-0547">Nucleotide-binding</keyword>